<evidence type="ECO:0000313" key="1">
    <source>
        <dbReference type="EMBL" id="GAA1743771.1"/>
    </source>
</evidence>
<dbReference type="InterPro" id="IPR016024">
    <property type="entry name" value="ARM-type_fold"/>
</dbReference>
<accession>A0ABN2JYL7</accession>
<sequence length="1060" mass="114415">MQSDYHAVLAVLGAAVAGDHVLLERLAAHRAPRVARAAQARLPLPGSTESLAEGYLASSPNDRRLQRRRLAREGRRDVVDLLIGRNIADAERAGLLASASEGVAAAHLPDLADLVPNLVTLTNRHPQLVLAHLNTRLTRAPLPVRDHWWRWAGPALGSLIRHDPGAVLTLLESDGPSGVLTPAVERSLGALLRHDAERTAALITHPHNAFRHRLPTGLVRYAALLSPEDRRRIARHVADRDELLAQFLDALPPSERAEVFDAVLTTTTAGQRTWSHDLLEVLPRAVRHREVRRILALPHVGADVLESISLRGFLPADEAAQLLGPARHAADADERAAAYAALVQSASWQRDPHTLATTFEALDDLRNERDPVRQTVAAALADIPGWLLVEAGLARVEAFATAAATARDCSPGTLHALQSVAWRAIRQALESADLDTARAGLRMVDTLTGPTGLTWIPSLTGIRHGGEQVVIDALAPRLQTAAGKDDYRLLFTLCQALGERGWGVTVLDDFLRRALRAPSDATVRRAAELWLDDPATRAVRVGEALRIDESIAVLDVVQQTLIRRRQDLLGVLWKRKSLGGRLWGRQLAYVPIVPGPFTRWPPRQITAYAAALTALVATPSTATWTATSAIRTLGRLPEVGLTAVEPYLADPDLARREAALAALAWTDRPTDALEQLLAVRSGDEVRVAMYAAGRCLRDTPGRLALPMILDVLADPAAKVTARKEAVRLLGLIRVPAALDHLIEIGLDDSTQRDVRFAVARTVRGWLDDERSWQVLGAVADSGREGARSIAETEPTQIPERHRTRYARLLLPGADVDDPTLIAALARWAPWLPEAMSLLCSRIAALTSPNPQLVASAILEAARHGAGVDPLIARVRAFAAQTVVSDHPGAGQVADQPVRQRLSVLALTATDLPPGEVADHRATLLTIAGELAPYGDLRGLAIMVAARAVDWDSPLPGLEIAMALVDEPLRCADVRAALDSSLARYATRPAPSWIDAVDALLSRDELAAGVSALALVAWAGPQTGWNALWRERIGHLRGNTSRVLSTWARDVVTGPPTVHAG</sequence>
<organism evidence="1 2">
    <name type="scientific">Nostocoides vanveenii</name>
    <dbReference type="NCBI Taxonomy" id="330835"/>
    <lineage>
        <taxon>Bacteria</taxon>
        <taxon>Bacillati</taxon>
        <taxon>Actinomycetota</taxon>
        <taxon>Actinomycetes</taxon>
        <taxon>Micrococcales</taxon>
        <taxon>Intrasporangiaceae</taxon>
        <taxon>Nostocoides</taxon>
    </lineage>
</organism>
<keyword evidence="2" id="KW-1185">Reference proteome</keyword>
<evidence type="ECO:0000313" key="2">
    <source>
        <dbReference type="Proteomes" id="UP001501475"/>
    </source>
</evidence>
<gene>
    <name evidence="1" type="ORF">GCM10009810_00640</name>
</gene>
<dbReference type="InterPro" id="IPR011989">
    <property type="entry name" value="ARM-like"/>
</dbReference>
<comment type="caution">
    <text evidence="1">The sequence shown here is derived from an EMBL/GenBank/DDBJ whole genome shotgun (WGS) entry which is preliminary data.</text>
</comment>
<dbReference type="Gene3D" id="1.25.10.10">
    <property type="entry name" value="Leucine-rich Repeat Variant"/>
    <property type="match status" value="1"/>
</dbReference>
<dbReference type="SUPFAM" id="SSF48371">
    <property type="entry name" value="ARM repeat"/>
    <property type="match status" value="1"/>
</dbReference>
<dbReference type="Proteomes" id="UP001501475">
    <property type="component" value="Unassembled WGS sequence"/>
</dbReference>
<reference evidence="1 2" key="1">
    <citation type="journal article" date="2019" name="Int. J. Syst. Evol. Microbiol.">
        <title>The Global Catalogue of Microorganisms (GCM) 10K type strain sequencing project: providing services to taxonomists for standard genome sequencing and annotation.</title>
        <authorList>
            <consortium name="The Broad Institute Genomics Platform"/>
            <consortium name="The Broad Institute Genome Sequencing Center for Infectious Disease"/>
            <person name="Wu L."/>
            <person name="Ma J."/>
        </authorList>
    </citation>
    <scope>NUCLEOTIDE SEQUENCE [LARGE SCALE GENOMIC DNA]</scope>
    <source>
        <strain evidence="1 2">JCM 15591</strain>
    </source>
</reference>
<name>A0ABN2JYL7_9MICO</name>
<proteinExistence type="predicted"/>
<protein>
    <recommendedName>
        <fullName evidence="3">HEAT repeat domain-containing protein</fullName>
    </recommendedName>
</protein>
<dbReference type="EMBL" id="BAAAPN010000002">
    <property type="protein sequence ID" value="GAA1743771.1"/>
    <property type="molecule type" value="Genomic_DNA"/>
</dbReference>
<evidence type="ECO:0008006" key="3">
    <source>
        <dbReference type="Google" id="ProtNLM"/>
    </source>
</evidence>